<dbReference type="InterPro" id="IPR000477">
    <property type="entry name" value="RT_dom"/>
</dbReference>
<feature type="domain" description="Reverse transcriptase" evidence="8">
    <location>
        <begin position="543"/>
        <end position="680"/>
    </location>
</feature>
<dbReference type="CDD" id="cd00303">
    <property type="entry name" value="retropepsin_like"/>
    <property type="match status" value="1"/>
</dbReference>
<evidence type="ECO:0000256" key="1">
    <source>
        <dbReference type="ARBA" id="ARBA00012493"/>
    </source>
</evidence>
<feature type="domain" description="Reverse transcriptase RNase H-like" evidence="10">
    <location>
        <begin position="772"/>
        <end position="874"/>
    </location>
</feature>
<dbReference type="Gene3D" id="3.30.420.10">
    <property type="entry name" value="Ribonuclease H-like superfamily/Ribonuclease H"/>
    <property type="match status" value="1"/>
</dbReference>
<evidence type="ECO:0000256" key="7">
    <source>
        <dbReference type="ARBA" id="ARBA00022918"/>
    </source>
</evidence>
<sequence length="1107" mass="125951">MPPRLDKPQLILNSNLNLRTSLQQTQGELVETVWEKIPKEPRHFIRKPPYPAELLKQLYPNKYVAPTFSRFNGCKGSALVHVRKFIDSMDPYAGNGDLCLQEFSKSLDDRTYTWYTTLPPGSVRSWDDMVEMFYGKYFQVEEKITLVNLHSTKQRNGEDLLGYIHRFRDISLDCYANYEESELVGFCIDFYKRLTSLDSKRRRSTEKEFREPPAPVPCIEEEMIAILNRWVADGVIKLPEVQEKVLIDPFLKYKGKATISVIIYGSASDIDIDESATTNPAMALVAIKALQRNPKFRSPFNQLGLSTEARTTATIAIFRRALVDTGSCINLVSLSKLRAAEISQKKIQGAPMEVKVFRGAAEYTRGHIQLALKVGPIIALTRFHVIDFVVPYHMLLGRPWLHKHQLISSTYHQCMKGRLNRKPIRITANPTPFDQSKSHFVEAALYDEMTPAKEASLSKPVGTPLPKWEHIRDDPEIDLTELLEPKKIHKEEASTSKNQPQCVLFNYTMGALFIDYEGAKGLIIPNKKAPNQERVLHSPHACPKDEFPLLNMDLLIDSMAGHTMFSFMDGFSGYNQILMSPEDVEKIAFRIPIENFYYTVIQFGLKNVGATYQRTMTAMFHDMIHREIKDYVDDIVVKSKKMEDHLTILRKVFERCCLYKLKMNPLKCAFGVSVGKFLGFLVHQCGIDVDPMRASAIATMKPPTTHKELKSFMGKLSYIRSFIPGLAVVTSTFTPLLKKGVPFHWSLECQQSFEKVQNIMTKLSTVCAPTFGKLLRLYLASNNQAIGALVAQEDIHGVEQPIYYISRVVKDAETRHSGVERSCLALIYASQHLRHYFLAHKVQLMTKSHPIRNLLQRPVLSSRLAQWLLQLSQYEIITETLTAIRSQAIVDLLAQFPGEDNSFISDEVPGEIDEVLMADLTDATWTLRFDRSSTTVSSGAGIVLFKDDGEAIPKSFKLDFLCSNNTAKYEAYLAGLAVACEMGIKHLKKLEVKFTTFEIEHAQRNENRYMDAFATLGSQVAFGRQKIDITINKKVKPIIELLKKEFKESSLDEEDWIMPLKAKLMSLVATADFKEIKDYTLYPKSFIADILEEFWHAALASKKQEES</sequence>
<keyword evidence="7" id="KW-0695">RNA-directed DNA polymerase</keyword>
<dbReference type="EC" id="2.7.7.49" evidence="1"/>
<dbReference type="EMBL" id="OIVN01001585">
    <property type="protein sequence ID" value="SPC95616.1"/>
    <property type="molecule type" value="Genomic_DNA"/>
</dbReference>
<name>A0A2N9FYC7_FAGSY</name>
<dbReference type="InterPro" id="IPR021109">
    <property type="entry name" value="Peptidase_aspartic_dom_sf"/>
</dbReference>
<dbReference type="InterPro" id="IPR043128">
    <property type="entry name" value="Rev_trsase/Diguanyl_cyclase"/>
</dbReference>
<keyword evidence="2" id="KW-0808">Transferase</keyword>
<evidence type="ECO:0000256" key="4">
    <source>
        <dbReference type="ARBA" id="ARBA00022722"/>
    </source>
</evidence>
<gene>
    <name evidence="11" type="ORF">FSB_LOCUS23498</name>
</gene>
<evidence type="ECO:0000256" key="6">
    <source>
        <dbReference type="ARBA" id="ARBA00022801"/>
    </source>
</evidence>
<feature type="domain" description="Retrotransposon gag" evidence="9">
    <location>
        <begin position="103"/>
        <end position="180"/>
    </location>
</feature>
<evidence type="ECO:0000256" key="2">
    <source>
        <dbReference type="ARBA" id="ARBA00022679"/>
    </source>
</evidence>
<dbReference type="PANTHER" id="PTHR37984:SF5">
    <property type="entry name" value="PROTEIN NYNRIN-LIKE"/>
    <property type="match status" value="1"/>
</dbReference>
<dbReference type="CDD" id="cd01647">
    <property type="entry name" value="RT_LTR"/>
    <property type="match status" value="1"/>
</dbReference>
<proteinExistence type="predicted"/>
<keyword evidence="3" id="KW-0548">Nucleotidyltransferase</keyword>
<dbReference type="SUPFAM" id="SSF56672">
    <property type="entry name" value="DNA/RNA polymerases"/>
    <property type="match status" value="1"/>
</dbReference>
<dbReference type="GO" id="GO:0016787">
    <property type="term" value="F:hydrolase activity"/>
    <property type="evidence" value="ECO:0007669"/>
    <property type="project" value="UniProtKB-KW"/>
</dbReference>
<dbReference type="Pfam" id="PF00078">
    <property type="entry name" value="RVT_1"/>
    <property type="match status" value="1"/>
</dbReference>
<dbReference type="InterPro" id="IPR050951">
    <property type="entry name" value="Retrovirus_Pol_polyprotein"/>
</dbReference>
<dbReference type="Pfam" id="PF17917">
    <property type="entry name" value="RT_RNaseH"/>
    <property type="match status" value="1"/>
</dbReference>
<dbReference type="InterPro" id="IPR041373">
    <property type="entry name" value="RT_RNaseH"/>
</dbReference>
<evidence type="ECO:0000259" key="8">
    <source>
        <dbReference type="Pfam" id="PF00078"/>
    </source>
</evidence>
<keyword evidence="6" id="KW-0378">Hydrolase</keyword>
<dbReference type="GO" id="GO:0003676">
    <property type="term" value="F:nucleic acid binding"/>
    <property type="evidence" value="ECO:0007669"/>
    <property type="project" value="InterPro"/>
</dbReference>
<keyword evidence="4" id="KW-0540">Nuclease</keyword>
<keyword evidence="5" id="KW-0255">Endonuclease</keyword>
<dbReference type="AlphaFoldDB" id="A0A2N9FYC7"/>
<reference evidence="11" key="1">
    <citation type="submission" date="2018-02" db="EMBL/GenBank/DDBJ databases">
        <authorList>
            <person name="Cohen D.B."/>
            <person name="Kent A.D."/>
        </authorList>
    </citation>
    <scope>NUCLEOTIDE SEQUENCE</scope>
</reference>
<dbReference type="InterPro" id="IPR043502">
    <property type="entry name" value="DNA/RNA_pol_sf"/>
</dbReference>
<dbReference type="PANTHER" id="PTHR37984">
    <property type="entry name" value="PROTEIN CBG26694"/>
    <property type="match status" value="1"/>
</dbReference>
<evidence type="ECO:0000313" key="11">
    <source>
        <dbReference type="EMBL" id="SPC95616.1"/>
    </source>
</evidence>
<evidence type="ECO:0000259" key="9">
    <source>
        <dbReference type="Pfam" id="PF03732"/>
    </source>
</evidence>
<accession>A0A2N9FYC7</accession>
<dbReference type="Gene3D" id="3.30.70.270">
    <property type="match status" value="2"/>
</dbReference>
<dbReference type="GO" id="GO:0004519">
    <property type="term" value="F:endonuclease activity"/>
    <property type="evidence" value="ECO:0007669"/>
    <property type="project" value="UniProtKB-KW"/>
</dbReference>
<dbReference type="InterPro" id="IPR036397">
    <property type="entry name" value="RNaseH_sf"/>
</dbReference>
<evidence type="ECO:0000256" key="5">
    <source>
        <dbReference type="ARBA" id="ARBA00022759"/>
    </source>
</evidence>
<evidence type="ECO:0000259" key="10">
    <source>
        <dbReference type="Pfam" id="PF17917"/>
    </source>
</evidence>
<dbReference type="InterPro" id="IPR005162">
    <property type="entry name" value="Retrotrans_gag_dom"/>
</dbReference>
<evidence type="ECO:0000256" key="3">
    <source>
        <dbReference type="ARBA" id="ARBA00022695"/>
    </source>
</evidence>
<protein>
    <recommendedName>
        <fullName evidence="1">RNA-directed DNA polymerase</fullName>
        <ecNumber evidence="1">2.7.7.49</ecNumber>
    </recommendedName>
</protein>
<organism evidence="11">
    <name type="scientific">Fagus sylvatica</name>
    <name type="common">Beechnut</name>
    <dbReference type="NCBI Taxonomy" id="28930"/>
    <lineage>
        <taxon>Eukaryota</taxon>
        <taxon>Viridiplantae</taxon>
        <taxon>Streptophyta</taxon>
        <taxon>Embryophyta</taxon>
        <taxon>Tracheophyta</taxon>
        <taxon>Spermatophyta</taxon>
        <taxon>Magnoliopsida</taxon>
        <taxon>eudicotyledons</taxon>
        <taxon>Gunneridae</taxon>
        <taxon>Pentapetalae</taxon>
        <taxon>rosids</taxon>
        <taxon>fabids</taxon>
        <taxon>Fagales</taxon>
        <taxon>Fagaceae</taxon>
        <taxon>Fagus</taxon>
    </lineage>
</organism>
<dbReference type="GO" id="GO:0003964">
    <property type="term" value="F:RNA-directed DNA polymerase activity"/>
    <property type="evidence" value="ECO:0007669"/>
    <property type="project" value="UniProtKB-KW"/>
</dbReference>
<dbReference type="Pfam" id="PF03732">
    <property type="entry name" value="Retrotrans_gag"/>
    <property type="match status" value="1"/>
</dbReference>
<dbReference type="Gene3D" id="2.40.70.10">
    <property type="entry name" value="Acid Proteases"/>
    <property type="match status" value="1"/>
</dbReference>
<dbReference type="SUPFAM" id="SSF50630">
    <property type="entry name" value="Acid proteases"/>
    <property type="match status" value="1"/>
</dbReference>